<proteinExistence type="inferred from homology"/>
<dbReference type="RefSeq" id="WP_243061076.1">
    <property type="nucleotide sequence ID" value="NZ_JAOQJV010000001.1"/>
</dbReference>
<evidence type="ECO:0000256" key="8">
    <source>
        <dbReference type="SAM" id="SignalP"/>
    </source>
</evidence>
<feature type="signal peptide" evidence="8">
    <location>
        <begin position="1"/>
        <end position="21"/>
    </location>
</feature>
<dbReference type="InterPro" id="IPR001967">
    <property type="entry name" value="Peptidase_S11_N"/>
</dbReference>
<keyword evidence="4" id="KW-0133">Cell shape</keyword>
<evidence type="ECO:0000259" key="9">
    <source>
        <dbReference type="Pfam" id="PF00768"/>
    </source>
</evidence>
<name>A0ABT2S3W7_9FIRM</name>
<dbReference type="PRINTS" id="PR00725">
    <property type="entry name" value="DADACBPTASE1"/>
</dbReference>
<organism evidence="10 11">
    <name type="scientific">Dorea ammoniilytica</name>
    <dbReference type="NCBI Taxonomy" id="2981788"/>
    <lineage>
        <taxon>Bacteria</taxon>
        <taxon>Bacillati</taxon>
        <taxon>Bacillota</taxon>
        <taxon>Clostridia</taxon>
        <taxon>Lachnospirales</taxon>
        <taxon>Lachnospiraceae</taxon>
        <taxon>Dorea</taxon>
    </lineage>
</organism>
<keyword evidence="3" id="KW-0378">Hydrolase</keyword>
<evidence type="ECO:0000256" key="5">
    <source>
        <dbReference type="ARBA" id="ARBA00022984"/>
    </source>
</evidence>
<dbReference type="GO" id="GO:0004180">
    <property type="term" value="F:carboxypeptidase activity"/>
    <property type="evidence" value="ECO:0007669"/>
    <property type="project" value="UniProtKB-KW"/>
</dbReference>
<evidence type="ECO:0000256" key="6">
    <source>
        <dbReference type="ARBA" id="ARBA00023316"/>
    </source>
</evidence>
<keyword evidence="10" id="KW-0121">Carboxypeptidase</keyword>
<evidence type="ECO:0000256" key="3">
    <source>
        <dbReference type="ARBA" id="ARBA00022801"/>
    </source>
</evidence>
<sequence>MKCTGKGISVFSVLVFSCALLTGCQSENTVAKYEAENYNNNLYEGHLYAEDLCVSKDDVEIEDFTGDSSLHAAGLFNIDDKTVDYAYNIHEKIYPASTTKILTALTAMELCDMDETVTVSQDAAASSFDIEAQVCGLQEGDQISMEALLNGLLLHSGNDNAVAIAEYAGDGSVEDFVNLMNKKAEELGATNTHFVTPNGLHDENHYTTAYDMYLIFNECIKHQEFMDIISSDSYTADITGTDGTVRQVTWYPTSYYAKGEAALPDGAEVIGGKTGYTGEAGNCLILLDQDESGKHYISIVMGADSKPLLYEDMTAIINQIPNLS</sequence>
<dbReference type="Gene3D" id="3.40.710.10">
    <property type="entry name" value="DD-peptidase/beta-lactamase superfamily"/>
    <property type="match status" value="1"/>
</dbReference>
<protein>
    <submittedName>
        <fullName evidence="10">D-alanyl-D-alanine carboxypeptidase</fullName>
    </submittedName>
</protein>
<accession>A0ABT2S3W7</accession>
<keyword evidence="10" id="KW-0645">Protease</keyword>
<evidence type="ECO:0000256" key="2">
    <source>
        <dbReference type="ARBA" id="ARBA00022729"/>
    </source>
</evidence>
<evidence type="ECO:0000256" key="1">
    <source>
        <dbReference type="ARBA" id="ARBA00007164"/>
    </source>
</evidence>
<evidence type="ECO:0000313" key="10">
    <source>
        <dbReference type="EMBL" id="MCU6698950.1"/>
    </source>
</evidence>
<reference evidence="10 11" key="1">
    <citation type="journal article" date="2021" name="ISME Commun">
        <title>Automated analysis of genomic sequences facilitates high-throughput and comprehensive description of bacteria.</title>
        <authorList>
            <person name="Hitch T.C.A."/>
        </authorList>
    </citation>
    <scope>NUCLEOTIDE SEQUENCE [LARGE SCALE GENOMIC DNA]</scope>
    <source>
        <strain evidence="10 11">Sanger_02</strain>
    </source>
</reference>
<dbReference type="Pfam" id="PF00768">
    <property type="entry name" value="Peptidase_S11"/>
    <property type="match status" value="1"/>
</dbReference>
<evidence type="ECO:0000256" key="7">
    <source>
        <dbReference type="RuleBase" id="RU004016"/>
    </source>
</evidence>
<dbReference type="InterPro" id="IPR012338">
    <property type="entry name" value="Beta-lactam/transpept-like"/>
</dbReference>
<dbReference type="SUPFAM" id="SSF56601">
    <property type="entry name" value="beta-lactamase/transpeptidase-like"/>
    <property type="match status" value="1"/>
</dbReference>
<dbReference type="Proteomes" id="UP001207605">
    <property type="component" value="Unassembled WGS sequence"/>
</dbReference>
<gene>
    <name evidence="10" type="ORF">OCV65_01650</name>
</gene>
<keyword evidence="6" id="KW-0961">Cell wall biogenesis/degradation</keyword>
<keyword evidence="2 8" id="KW-0732">Signal</keyword>
<evidence type="ECO:0000313" key="11">
    <source>
        <dbReference type="Proteomes" id="UP001207605"/>
    </source>
</evidence>
<keyword evidence="5" id="KW-0573">Peptidoglycan synthesis</keyword>
<dbReference type="PROSITE" id="PS51257">
    <property type="entry name" value="PROKAR_LIPOPROTEIN"/>
    <property type="match status" value="1"/>
</dbReference>
<feature type="chain" id="PRO_5046979481" evidence="8">
    <location>
        <begin position="22"/>
        <end position="324"/>
    </location>
</feature>
<keyword evidence="11" id="KW-1185">Reference proteome</keyword>
<comment type="caution">
    <text evidence="10">The sequence shown here is derived from an EMBL/GenBank/DDBJ whole genome shotgun (WGS) entry which is preliminary data.</text>
</comment>
<comment type="similarity">
    <text evidence="1 7">Belongs to the peptidase S11 family.</text>
</comment>
<dbReference type="EMBL" id="JAOQJV010000001">
    <property type="protein sequence ID" value="MCU6698950.1"/>
    <property type="molecule type" value="Genomic_DNA"/>
</dbReference>
<evidence type="ECO:0000256" key="4">
    <source>
        <dbReference type="ARBA" id="ARBA00022960"/>
    </source>
</evidence>
<feature type="domain" description="Peptidase S11 D-alanyl-D-alanine carboxypeptidase A N-terminal" evidence="9">
    <location>
        <begin position="82"/>
        <end position="304"/>
    </location>
</feature>
<dbReference type="PANTHER" id="PTHR21581:SF6">
    <property type="entry name" value="TRAFFICKING PROTEIN PARTICLE COMPLEX SUBUNIT 12"/>
    <property type="match status" value="1"/>
</dbReference>
<dbReference type="InterPro" id="IPR018044">
    <property type="entry name" value="Peptidase_S11"/>
</dbReference>
<dbReference type="PANTHER" id="PTHR21581">
    <property type="entry name" value="D-ALANYL-D-ALANINE CARBOXYPEPTIDASE"/>
    <property type="match status" value="1"/>
</dbReference>